<feature type="domain" description="FYVE-type" evidence="6">
    <location>
        <begin position="14"/>
        <end position="74"/>
    </location>
</feature>
<dbReference type="EMBL" id="NBCO01000004">
    <property type="protein sequence ID" value="ORC92111.1"/>
    <property type="molecule type" value="Genomic_DNA"/>
</dbReference>
<feature type="region of interest" description="Disordered" evidence="5">
    <location>
        <begin position="96"/>
        <end position="118"/>
    </location>
</feature>
<dbReference type="InterPro" id="IPR000306">
    <property type="entry name" value="Znf_FYVE"/>
</dbReference>
<dbReference type="GO" id="GO:0008270">
    <property type="term" value="F:zinc ion binding"/>
    <property type="evidence" value="ECO:0007669"/>
    <property type="project" value="UniProtKB-KW"/>
</dbReference>
<protein>
    <submittedName>
        <fullName evidence="7">Putative zinc finger protein</fullName>
    </submittedName>
</protein>
<dbReference type="PROSITE" id="PS50178">
    <property type="entry name" value="ZF_FYVE"/>
    <property type="match status" value="1"/>
</dbReference>
<evidence type="ECO:0000313" key="7">
    <source>
        <dbReference type="EMBL" id="ORC92111.1"/>
    </source>
</evidence>
<dbReference type="OrthoDB" id="10018316at2759"/>
<comment type="caution">
    <text evidence="7">The sequence shown here is derived from an EMBL/GenBank/DDBJ whole genome shotgun (WGS) entry which is preliminary data.</text>
</comment>
<gene>
    <name evidence="7" type="ORF">TM35_000043250</name>
</gene>
<reference evidence="7 8" key="1">
    <citation type="submission" date="2017-03" db="EMBL/GenBank/DDBJ databases">
        <title>An alternative strategy for trypanosome survival in the mammalian bloodstream revealed through genome and transcriptome analysis of the ubiquitous bovine parasite Trypanosoma (Megatrypanum) theileri.</title>
        <authorList>
            <person name="Kelly S."/>
            <person name="Ivens A."/>
            <person name="Mott A."/>
            <person name="O'Neill E."/>
            <person name="Emms D."/>
            <person name="Macleod O."/>
            <person name="Voorheis P."/>
            <person name="Matthews J."/>
            <person name="Matthews K."/>
            <person name="Carrington M."/>
        </authorList>
    </citation>
    <scope>NUCLEOTIDE SEQUENCE [LARGE SCALE GENOMIC DNA]</scope>
    <source>
        <strain evidence="7">Edinburgh</strain>
    </source>
</reference>
<dbReference type="GeneID" id="39982299"/>
<dbReference type="SMART" id="SM00064">
    <property type="entry name" value="FYVE"/>
    <property type="match status" value="1"/>
</dbReference>
<dbReference type="VEuPathDB" id="TriTrypDB:TM35_000043250"/>
<dbReference type="PANTHER" id="PTHR23164:SF30">
    <property type="entry name" value="EARLY ENDOSOME ANTIGEN 1"/>
    <property type="match status" value="1"/>
</dbReference>
<evidence type="ECO:0000259" key="6">
    <source>
        <dbReference type="PROSITE" id="PS50178"/>
    </source>
</evidence>
<dbReference type="InterPro" id="IPR011011">
    <property type="entry name" value="Znf_FYVE_PHD"/>
</dbReference>
<evidence type="ECO:0000313" key="8">
    <source>
        <dbReference type="Proteomes" id="UP000192257"/>
    </source>
</evidence>
<evidence type="ECO:0000256" key="4">
    <source>
        <dbReference type="PROSITE-ProRule" id="PRU00091"/>
    </source>
</evidence>
<organism evidence="7 8">
    <name type="scientific">Trypanosoma theileri</name>
    <dbReference type="NCBI Taxonomy" id="67003"/>
    <lineage>
        <taxon>Eukaryota</taxon>
        <taxon>Discoba</taxon>
        <taxon>Euglenozoa</taxon>
        <taxon>Kinetoplastea</taxon>
        <taxon>Metakinetoplastina</taxon>
        <taxon>Trypanosomatida</taxon>
        <taxon>Trypanosomatidae</taxon>
        <taxon>Trypanosoma</taxon>
    </lineage>
</organism>
<dbReference type="RefSeq" id="XP_028886177.1">
    <property type="nucleotide sequence ID" value="XM_029022519.1"/>
</dbReference>
<dbReference type="Proteomes" id="UP000192257">
    <property type="component" value="Unassembled WGS sequence"/>
</dbReference>
<dbReference type="Pfam" id="PF01363">
    <property type="entry name" value="FYVE"/>
    <property type="match status" value="1"/>
</dbReference>
<name>A0A1X0P5K3_9TRYP</name>
<evidence type="ECO:0000256" key="1">
    <source>
        <dbReference type="ARBA" id="ARBA00022723"/>
    </source>
</evidence>
<dbReference type="PANTHER" id="PTHR23164">
    <property type="entry name" value="EARLY ENDOSOME ANTIGEN 1"/>
    <property type="match status" value="1"/>
</dbReference>
<feature type="compositionally biased region" description="Polar residues" evidence="5">
    <location>
        <begin position="97"/>
        <end position="118"/>
    </location>
</feature>
<evidence type="ECO:0000256" key="3">
    <source>
        <dbReference type="ARBA" id="ARBA00022833"/>
    </source>
</evidence>
<keyword evidence="8" id="KW-1185">Reference proteome</keyword>
<keyword evidence="1" id="KW-0479">Metal-binding</keyword>
<sequence>MGTANSRNEHWQEDSEAPECHSCHVLFSISVRRHHCRNCGYVFCRNCSNFNCTIPTRGLQTPVRVCRECYRMLCGKGSKSGGGISTNTTSASITNGFSNDNGVNGNNKSAGRSPTQYEGNETGYIEETSPPTAGTGIDNNLENDKTFFVGSGNSADTNEYSADIAEAYYNSYTKPHEITTETHVVSDKEAIQKEKELLIERWMEVRRQAVFTDVLLQRVERVDVSTEVECFQEIENILLQPQEQDLLRVMFPFPKAMEKNAELLMEPVTRTIPFLEENSDMIKDTLRELTKSLTLLPVPSIHTSESALLHQV</sequence>
<keyword evidence="3" id="KW-0862">Zinc</keyword>
<evidence type="ECO:0000256" key="2">
    <source>
        <dbReference type="ARBA" id="ARBA00022771"/>
    </source>
</evidence>
<evidence type="ECO:0000256" key="5">
    <source>
        <dbReference type="SAM" id="MobiDB-lite"/>
    </source>
</evidence>
<keyword evidence="2 4" id="KW-0863">Zinc-finger</keyword>
<dbReference type="SUPFAM" id="SSF57903">
    <property type="entry name" value="FYVE/PHD zinc finger"/>
    <property type="match status" value="1"/>
</dbReference>
<dbReference type="AlphaFoldDB" id="A0A1X0P5K3"/>
<dbReference type="InterPro" id="IPR017455">
    <property type="entry name" value="Znf_FYVE-rel"/>
</dbReference>
<dbReference type="InterPro" id="IPR013083">
    <property type="entry name" value="Znf_RING/FYVE/PHD"/>
</dbReference>
<accession>A0A1X0P5K3</accession>
<dbReference type="Gene3D" id="3.30.40.10">
    <property type="entry name" value="Zinc/RING finger domain, C3HC4 (zinc finger)"/>
    <property type="match status" value="1"/>
</dbReference>
<proteinExistence type="predicted"/>